<protein>
    <submittedName>
        <fullName evidence="1">Uncharacterized protein</fullName>
    </submittedName>
</protein>
<dbReference type="RefSeq" id="WP_277600170.1">
    <property type="nucleotide sequence ID" value="NZ_JACHNY010000006.1"/>
</dbReference>
<dbReference type="Proteomes" id="UP000574769">
    <property type="component" value="Unassembled WGS sequence"/>
</dbReference>
<reference evidence="1 2" key="1">
    <citation type="submission" date="2020-08" db="EMBL/GenBank/DDBJ databases">
        <title>Genomic Encyclopedia of Type Strains, Phase IV (KMG-IV): sequencing the most valuable type-strain genomes for metagenomic binning, comparative biology and taxonomic classification.</title>
        <authorList>
            <person name="Goeker M."/>
        </authorList>
    </citation>
    <scope>NUCLEOTIDE SEQUENCE [LARGE SCALE GENOMIC DNA]</scope>
    <source>
        <strain evidence="1 2">DSM 15867</strain>
    </source>
</reference>
<evidence type="ECO:0000313" key="1">
    <source>
        <dbReference type="EMBL" id="MBB4618835.1"/>
    </source>
</evidence>
<dbReference type="AlphaFoldDB" id="A0A7W7AKQ7"/>
<evidence type="ECO:0000313" key="2">
    <source>
        <dbReference type="Proteomes" id="UP000574769"/>
    </source>
</evidence>
<organism evidence="1 2">
    <name type="scientific">Sphingomonas abaci</name>
    <dbReference type="NCBI Taxonomy" id="237611"/>
    <lineage>
        <taxon>Bacteria</taxon>
        <taxon>Pseudomonadati</taxon>
        <taxon>Pseudomonadota</taxon>
        <taxon>Alphaproteobacteria</taxon>
        <taxon>Sphingomonadales</taxon>
        <taxon>Sphingomonadaceae</taxon>
        <taxon>Sphingomonas</taxon>
    </lineage>
</organism>
<proteinExistence type="predicted"/>
<dbReference type="EMBL" id="JACHNY010000006">
    <property type="protein sequence ID" value="MBB4618835.1"/>
    <property type="molecule type" value="Genomic_DNA"/>
</dbReference>
<comment type="caution">
    <text evidence="1">The sequence shown here is derived from an EMBL/GenBank/DDBJ whole genome shotgun (WGS) entry which is preliminary data.</text>
</comment>
<keyword evidence="2" id="KW-1185">Reference proteome</keyword>
<gene>
    <name evidence="1" type="ORF">GGQ96_002981</name>
</gene>
<name>A0A7W7AKQ7_9SPHN</name>
<accession>A0A7W7AKQ7</accession>
<sequence>MSRLLVSLLVILVVVGGGMMLLAGRAKDRPTTQIEQQVSLANLQ</sequence>